<evidence type="ECO:0000259" key="13">
    <source>
        <dbReference type="PROSITE" id="PS50885"/>
    </source>
</evidence>
<gene>
    <name evidence="14" type="ORF">OLX77_05545</name>
</gene>
<dbReference type="GO" id="GO:0000155">
    <property type="term" value="F:phosphorelay sensor kinase activity"/>
    <property type="evidence" value="ECO:0007669"/>
    <property type="project" value="InterPro"/>
</dbReference>
<keyword evidence="7" id="KW-0418">Kinase</keyword>
<dbReference type="InterPro" id="IPR036890">
    <property type="entry name" value="HATPase_C_sf"/>
</dbReference>
<keyword evidence="10" id="KW-0472">Membrane</keyword>
<evidence type="ECO:0000313" key="14">
    <source>
        <dbReference type="EMBL" id="MDG4475624.1"/>
    </source>
</evidence>
<proteinExistence type="predicted"/>
<dbReference type="Pfam" id="PF13426">
    <property type="entry name" value="PAS_9"/>
    <property type="match status" value="1"/>
</dbReference>
<dbReference type="InterPro" id="IPR036097">
    <property type="entry name" value="HisK_dim/P_sf"/>
</dbReference>
<evidence type="ECO:0000259" key="12">
    <source>
        <dbReference type="PROSITE" id="PS50112"/>
    </source>
</evidence>
<keyword evidence="15" id="KW-1185">Reference proteome</keyword>
<dbReference type="SMART" id="SM00091">
    <property type="entry name" value="PAS"/>
    <property type="match status" value="1"/>
</dbReference>
<evidence type="ECO:0000256" key="6">
    <source>
        <dbReference type="ARBA" id="ARBA00022741"/>
    </source>
</evidence>
<organism evidence="14 15">
    <name type="scientific">Thiovibrio frasassiensis</name>
    <dbReference type="NCBI Taxonomy" id="2984131"/>
    <lineage>
        <taxon>Bacteria</taxon>
        <taxon>Pseudomonadati</taxon>
        <taxon>Thermodesulfobacteriota</taxon>
        <taxon>Desulfobulbia</taxon>
        <taxon>Desulfobulbales</taxon>
        <taxon>Thiovibrionaceae</taxon>
        <taxon>Thiovibrio</taxon>
    </lineage>
</organism>
<dbReference type="Pfam" id="PF02518">
    <property type="entry name" value="HATPase_c"/>
    <property type="match status" value="1"/>
</dbReference>
<keyword evidence="5" id="KW-0808">Transferase</keyword>
<reference evidence="14" key="2">
    <citation type="submission" date="2022-10" db="EMBL/GenBank/DDBJ databases">
        <authorList>
            <person name="Aronson H.S."/>
        </authorList>
    </citation>
    <scope>NUCLEOTIDE SEQUENCE</scope>
    <source>
        <strain evidence="14">RS19-109</strain>
    </source>
</reference>
<dbReference type="AlphaFoldDB" id="A0A9X4MIR1"/>
<dbReference type="Gene3D" id="6.10.340.10">
    <property type="match status" value="1"/>
</dbReference>
<dbReference type="NCBIfam" id="TIGR00229">
    <property type="entry name" value="sensory_box"/>
    <property type="match status" value="1"/>
</dbReference>
<evidence type="ECO:0000313" key="15">
    <source>
        <dbReference type="Proteomes" id="UP001154240"/>
    </source>
</evidence>
<dbReference type="CDD" id="cd06225">
    <property type="entry name" value="HAMP"/>
    <property type="match status" value="1"/>
</dbReference>
<evidence type="ECO:0000256" key="2">
    <source>
        <dbReference type="ARBA" id="ARBA00004370"/>
    </source>
</evidence>
<keyword evidence="10" id="KW-1133">Transmembrane helix</keyword>
<dbReference type="SMART" id="SM00304">
    <property type="entry name" value="HAMP"/>
    <property type="match status" value="1"/>
</dbReference>
<feature type="domain" description="HAMP" evidence="13">
    <location>
        <begin position="196"/>
        <end position="248"/>
    </location>
</feature>
<name>A0A9X4MIR1_9BACT</name>
<dbReference type="InterPro" id="IPR005467">
    <property type="entry name" value="His_kinase_dom"/>
</dbReference>
<keyword evidence="8 14" id="KW-0067">ATP-binding</keyword>
<reference evidence="14" key="1">
    <citation type="journal article" date="2022" name="bioRxiv">
        <title>Thiovibrio frasassiensisgen. nov., sp. nov., an autotrophic, elemental sulfur disproportionating bacterium isolated from sulfidic karst sediment, and proposal of Thiovibrionaceae fam. nov.</title>
        <authorList>
            <person name="Aronson H."/>
            <person name="Thomas C."/>
            <person name="Bhattacharyya M."/>
            <person name="Eckstein S."/>
            <person name="Jensen S."/>
            <person name="Barco R."/>
            <person name="Macalady J."/>
            <person name="Amend J."/>
        </authorList>
    </citation>
    <scope>NUCLEOTIDE SEQUENCE</scope>
    <source>
        <strain evidence="14">RS19-109</strain>
    </source>
</reference>
<dbReference type="GO" id="GO:0016020">
    <property type="term" value="C:membrane"/>
    <property type="evidence" value="ECO:0007669"/>
    <property type="project" value="UniProtKB-SubCell"/>
</dbReference>
<feature type="domain" description="Histidine kinase" evidence="11">
    <location>
        <begin position="392"/>
        <end position="608"/>
    </location>
</feature>
<comment type="caution">
    <text evidence="14">The sequence shown here is derived from an EMBL/GenBank/DDBJ whole genome shotgun (WGS) entry which is preliminary data.</text>
</comment>
<feature type="transmembrane region" description="Helical" evidence="10">
    <location>
        <begin position="175"/>
        <end position="195"/>
    </location>
</feature>
<feature type="domain" description="PAS" evidence="12">
    <location>
        <begin position="253"/>
        <end position="299"/>
    </location>
</feature>
<evidence type="ECO:0000256" key="5">
    <source>
        <dbReference type="ARBA" id="ARBA00022679"/>
    </source>
</evidence>
<dbReference type="Gene3D" id="3.30.450.20">
    <property type="entry name" value="PAS domain"/>
    <property type="match status" value="1"/>
</dbReference>
<dbReference type="SUPFAM" id="SSF55874">
    <property type="entry name" value="ATPase domain of HSP90 chaperone/DNA topoisomerase II/histidine kinase"/>
    <property type="match status" value="1"/>
</dbReference>
<comment type="catalytic activity">
    <reaction evidence="1">
        <text>ATP + protein L-histidine = ADP + protein N-phospho-L-histidine.</text>
        <dbReference type="EC" id="2.7.13.3"/>
    </reaction>
</comment>
<dbReference type="InterPro" id="IPR003661">
    <property type="entry name" value="HisK_dim/P_dom"/>
</dbReference>
<sequence length="615" mass="67986">MRKKVLFGFILLILFFGVGGLYIAQTNAKALQNLEKILALNQMEFLREDLLNKVQIIQADLYLTTSPRSTSVGAFVEHGEGLQLAGEKCFGCHHAEPVVLRLNHLRQGVDGYLKKASRVYTLRANQERRAIAEDIASSAGGRLLEEIDSLVVLSSDTISQKVFNARQQISLMKNILLILVTVAPLIFLIFTFLFIKRFSSSFSVLLRATEKIKAGELTHTIDEPLPDEFNVLATAFNEMARSLKKQCAAVVAEQNRYQVLFESADDAIFIIEGEGEGAGRIIAANQAAADMHGYTVEELCNLYIQELDTVESAAQAPERFRQMMAGARIEVMVEHRRKDGTVFPVEVRAGLLEIEGRKYIHAFDRDVTVRNQTEAALHRSRQLAMVGQMAAGLAHEIKNPLAGIKVSMEVLMNELPLSLEDKEIFVRTVGEVQRIEALLKNLLNYARTPRPVFSRIGLNRQLENAMKNANLLLKAPEYLAVRSKGLAFVRNLDPDLPMIMADPSQMQQVILNLLLNAMEATPAGGRITVSTRLARAGIVEVVIADTGKGLSEEACTSVFQPFYTTKPKGSGLGLAITRRLVEQHHGEIEVASILGEGAAFTVTLPIEQKNEDANP</sequence>
<dbReference type="InterPro" id="IPR004358">
    <property type="entry name" value="Sig_transdc_His_kin-like_C"/>
</dbReference>
<dbReference type="SUPFAM" id="SSF47384">
    <property type="entry name" value="Homodimeric domain of signal transducing histidine kinase"/>
    <property type="match status" value="1"/>
</dbReference>
<evidence type="ECO:0000259" key="11">
    <source>
        <dbReference type="PROSITE" id="PS50109"/>
    </source>
</evidence>
<dbReference type="InterPro" id="IPR003594">
    <property type="entry name" value="HATPase_dom"/>
</dbReference>
<dbReference type="Proteomes" id="UP001154240">
    <property type="component" value="Unassembled WGS sequence"/>
</dbReference>
<keyword evidence="10" id="KW-0812">Transmembrane</keyword>
<dbReference type="InterPro" id="IPR000014">
    <property type="entry name" value="PAS"/>
</dbReference>
<evidence type="ECO:0000256" key="4">
    <source>
        <dbReference type="ARBA" id="ARBA00022553"/>
    </source>
</evidence>
<dbReference type="EMBL" id="JAPHEH010000001">
    <property type="protein sequence ID" value="MDG4475624.1"/>
    <property type="molecule type" value="Genomic_DNA"/>
</dbReference>
<dbReference type="Pfam" id="PF00672">
    <property type="entry name" value="HAMP"/>
    <property type="match status" value="1"/>
</dbReference>
<evidence type="ECO:0000256" key="7">
    <source>
        <dbReference type="ARBA" id="ARBA00022777"/>
    </source>
</evidence>
<keyword evidence="6" id="KW-0547">Nucleotide-binding</keyword>
<protein>
    <recommendedName>
        <fullName evidence="3">histidine kinase</fullName>
        <ecNumber evidence="3">2.7.13.3</ecNumber>
    </recommendedName>
</protein>
<dbReference type="SMART" id="SM00388">
    <property type="entry name" value="HisKA"/>
    <property type="match status" value="1"/>
</dbReference>
<dbReference type="PROSITE" id="PS50109">
    <property type="entry name" value="HIS_KIN"/>
    <property type="match status" value="1"/>
</dbReference>
<dbReference type="SMART" id="SM00387">
    <property type="entry name" value="HATPase_c"/>
    <property type="match status" value="1"/>
</dbReference>
<dbReference type="CDD" id="cd00130">
    <property type="entry name" value="PAS"/>
    <property type="match status" value="1"/>
</dbReference>
<dbReference type="SUPFAM" id="SSF158472">
    <property type="entry name" value="HAMP domain-like"/>
    <property type="match status" value="1"/>
</dbReference>
<keyword evidence="4" id="KW-0597">Phosphoprotein</keyword>
<evidence type="ECO:0000256" key="3">
    <source>
        <dbReference type="ARBA" id="ARBA00012438"/>
    </source>
</evidence>
<evidence type="ECO:0000256" key="8">
    <source>
        <dbReference type="ARBA" id="ARBA00022840"/>
    </source>
</evidence>
<evidence type="ECO:0000256" key="10">
    <source>
        <dbReference type="SAM" id="Phobius"/>
    </source>
</evidence>
<dbReference type="SUPFAM" id="SSF55785">
    <property type="entry name" value="PYP-like sensor domain (PAS domain)"/>
    <property type="match status" value="1"/>
</dbReference>
<dbReference type="CDD" id="cd00082">
    <property type="entry name" value="HisKA"/>
    <property type="match status" value="1"/>
</dbReference>
<dbReference type="PROSITE" id="PS50885">
    <property type="entry name" value="HAMP"/>
    <property type="match status" value="1"/>
</dbReference>
<dbReference type="InterPro" id="IPR003660">
    <property type="entry name" value="HAMP_dom"/>
</dbReference>
<dbReference type="PRINTS" id="PR00344">
    <property type="entry name" value="BCTRLSENSOR"/>
</dbReference>
<dbReference type="InterPro" id="IPR035965">
    <property type="entry name" value="PAS-like_dom_sf"/>
</dbReference>
<comment type="subcellular location">
    <subcellularLocation>
        <location evidence="2">Membrane</location>
    </subcellularLocation>
</comment>
<dbReference type="Gene3D" id="1.10.287.130">
    <property type="match status" value="1"/>
</dbReference>
<dbReference type="PANTHER" id="PTHR43065:SF10">
    <property type="entry name" value="PEROXIDE STRESS-ACTIVATED HISTIDINE KINASE MAK3"/>
    <property type="match status" value="1"/>
</dbReference>
<dbReference type="PANTHER" id="PTHR43065">
    <property type="entry name" value="SENSOR HISTIDINE KINASE"/>
    <property type="match status" value="1"/>
</dbReference>
<dbReference type="Pfam" id="PF00512">
    <property type="entry name" value="HisKA"/>
    <property type="match status" value="1"/>
</dbReference>
<accession>A0A9X4MIR1</accession>
<dbReference type="GO" id="GO:0005524">
    <property type="term" value="F:ATP binding"/>
    <property type="evidence" value="ECO:0007669"/>
    <property type="project" value="UniProtKB-KW"/>
</dbReference>
<keyword evidence="9" id="KW-0902">Two-component regulatory system</keyword>
<dbReference type="RefSeq" id="WP_307632597.1">
    <property type="nucleotide sequence ID" value="NZ_JAPHEH010000001.1"/>
</dbReference>
<evidence type="ECO:0000256" key="9">
    <source>
        <dbReference type="ARBA" id="ARBA00023012"/>
    </source>
</evidence>
<dbReference type="PROSITE" id="PS50112">
    <property type="entry name" value="PAS"/>
    <property type="match status" value="1"/>
</dbReference>
<dbReference type="Gene3D" id="3.30.565.10">
    <property type="entry name" value="Histidine kinase-like ATPase, C-terminal domain"/>
    <property type="match status" value="1"/>
</dbReference>
<dbReference type="EC" id="2.7.13.3" evidence="3"/>
<evidence type="ECO:0000256" key="1">
    <source>
        <dbReference type="ARBA" id="ARBA00000085"/>
    </source>
</evidence>